<dbReference type="RefSeq" id="WP_183982566.1">
    <property type="nucleotide sequence ID" value="NZ_JACIEV010000002.1"/>
</dbReference>
<protein>
    <submittedName>
        <fullName evidence="5">Acetyl esterase/lipase</fullName>
    </submittedName>
</protein>
<dbReference type="PANTHER" id="PTHR48081">
    <property type="entry name" value="AB HYDROLASE SUPERFAMILY PROTEIN C4A8.06C"/>
    <property type="match status" value="1"/>
</dbReference>
<organism evidence="5 6">
    <name type="scientific">Sphingomonas jinjuensis</name>
    <dbReference type="NCBI Taxonomy" id="535907"/>
    <lineage>
        <taxon>Bacteria</taxon>
        <taxon>Pseudomonadati</taxon>
        <taxon>Pseudomonadota</taxon>
        <taxon>Alphaproteobacteria</taxon>
        <taxon>Sphingomonadales</taxon>
        <taxon>Sphingomonadaceae</taxon>
        <taxon>Sphingomonas</taxon>
    </lineage>
</organism>
<dbReference type="Pfam" id="PF20434">
    <property type="entry name" value="BD-FAE"/>
    <property type="match status" value="1"/>
</dbReference>
<dbReference type="InterPro" id="IPR049492">
    <property type="entry name" value="BD-FAE-like_dom"/>
</dbReference>
<evidence type="ECO:0000259" key="4">
    <source>
        <dbReference type="Pfam" id="PF20434"/>
    </source>
</evidence>
<dbReference type="Gene3D" id="3.40.50.1820">
    <property type="entry name" value="alpha/beta hydrolase"/>
    <property type="match status" value="1"/>
</dbReference>
<reference evidence="5 6" key="1">
    <citation type="submission" date="2020-08" db="EMBL/GenBank/DDBJ databases">
        <title>Genomic Encyclopedia of Type Strains, Phase IV (KMG-IV): sequencing the most valuable type-strain genomes for metagenomic binning, comparative biology and taxonomic classification.</title>
        <authorList>
            <person name="Goeker M."/>
        </authorList>
    </citation>
    <scope>NUCLEOTIDE SEQUENCE [LARGE SCALE GENOMIC DNA]</scope>
    <source>
        <strain evidence="5 6">YC6723</strain>
    </source>
</reference>
<comment type="caution">
    <text evidence="5">The sequence shown here is derived from an EMBL/GenBank/DDBJ whole genome shotgun (WGS) entry which is preliminary data.</text>
</comment>
<dbReference type="EMBL" id="JACIEV010000002">
    <property type="protein sequence ID" value="MBB4152868.1"/>
    <property type="molecule type" value="Genomic_DNA"/>
</dbReference>
<evidence type="ECO:0000256" key="2">
    <source>
        <dbReference type="SAM" id="MobiDB-lite"/>
    </source>
</evidence>
<accession>A0A840FFU6</accession>
<dbReference type="SUPFAM" id="SSF53474">
    <property type="entry name" value="alpha/beta-Hydrolases"/>
    <property type="match status" value="1"/>
</dbReference>
<dbReference type="InterPro" id="IPR050300">
    <property type="entry name" value="GDXG_lipolytic_enzyme"/>
</dbReference>
<sequence>MIDRRHLLAAGAAAVPGAALAQATAPLPSWPPAEAVPLWQAGAIRVPPGLRPEPTITDRPGGYRDIQLRGTIQPLFGVFRPARPDGRGVLIIPGGGYSITSQRNEGIDVAQALLPHGITCFVLAYRLPGEGWADRANVPLADAQRAMRLIRYEARRYAIDPGKLGCIGFSAGGHLAGSLATLSDVEAYAPIDRADRDSARPDWTGLMYAVSTVDPGRSHGGSRQQLLGPDPDPRMQERYAVDRRITRTTPPLFLVHAQDDQTVPVTNSLDSFAAARVARVPVEAHFLERGGHGFGTRLPRDNPGSLWPEMFARWSWLHSFG</sequence>
<feature type="chain" id="PRO_5032271326" evidence="3">
    <location>
        <begin position="22"/>
        <end position="321"/>
    </location>
</feature>
<evidence type="ECO:0000256" key="3">
    <source>
        <dbReference type="SAM" id="SignalP"/>
    </source>
</evidence>
<keyword evidence="3" id="KW-0732">Signal</keyword>
<dbReference type="InterPro" id="IPR006311">
    <property type="entry name" value="TAT_signal"/>
</dbReference>
<feature type="region of interest" description="Disordered" evidence="2">
    <location>
        <begin position="214"/>
        <end position="234"/>
    </location>
</feature>
<proteinExistence type="predicted"/>
<evidence type="ECO:0000313" key="6">
    <source>
        <dbReference type="Proteomes" id="UP000529795"/>
    </source>
</evidence>
<dbReference type="InterPro" id="IPR029058">
    <property type="entry name" value="AB_hydrolase_fold"/>
</dbReference>
<gene>
    <name evidence="5" type="ORF">GGQ80_000756</name>
</gene>
<name>A0A840FFU6_9SPHN</name>
<dbReference type="AlphaFoldDB" id="A0A840FFU6"/>
<feature type="signal peptide" evidence="3">
    <location>
        <begin position="1"/>
        <end position="21"/>
    </location>
</feature>
<keyword evidence="6" id="KW-1185">Reference proteome</keyword>
<dbReference type="PANTHER" id="PTHR48081:SF6">
    <property type="entry name" value="PEPTIDASE S9 PROLYL OLIGOPEPTIDASE CATALYTIC DOMAIN-CONTAINING PROTEIN"/>
    <property type="match status" value="1"/>
</dbReference>
<keyword evidence="1" id="KW-0378">Hydrolase</keyword>
<feature type="domain" description="BD-FAE-like" evidence="4">
    <location>
        <begin position="89"/>
        <end position="269"/>
    </location>
</feature>
<evidence type="ECO:0000313" key="5">
    <source>
        <dbReference type="EMBL" id="MBB4152868.1"/>
    </source>
</evidence>
<dbReference type="Proteomes" id="UP000529795">
    <property type="component" value="Unassembled WGS sequence"/>
</dbReference>
<dbReference type="GO" id="GO:0016787">
    <property type="term" value="F:hydrolase activity"/>
    <property type="evidence" value="ECO:0007669"/>
    <property type="project" value="UniProtKB-KW"/>
</dbReference>
<evidence type="ECO:0000256" key="1">
    <source>
        <dbReference type="ARBA" id="ARBA00022801"/>
    </source>
</evidence>
<dbReference type="PROSITE" id="PS51318">
    <property type="entry name" value="TAT"/>
    <property type="match status" value="1"/>
</dbReference>